<accession>A0A1Q1PVQ3</accession>
<evidence type="ECO:0000313" key="1">
    <source>
        <dbReference type="EMBL" id="AQN32159.1"/>
    </source>
</evidence>
<name>A0A1Q1PVQ3_9CAUD</name>
<reference evidence="1" key="2">
    <citation type="journal article" date="2017" name="J. Mol. Biol.">
        <title>Bacteriophage SPP1 pac Cleavage: A Precise Cut without Sequence Specificity Requirement.</title>
        <authorList>
            <person name="Djacem K."/>
            <person name="Tavares P."/>
            <person name="Oliveira L."/>
        </authorList>
    </citation>
    <scope>NUCLEOTIDE SEQUENCE</scope>
</reference>
<reference evidence="1" key="1">
    <citation type="submission" date="2016-07" db="EMBL/GenBank/DDBJ databases">
        <authorList>
            <person name="Karima D."/>
        </authorList>
    </citation>
    <scope>NUCLEOTIDE SEQUENCE</scope>
</reference>
<sequence>MRPNDWRKKKNIVHQFETQRGQLTDDDITALEEIVTMAKQGKFVDFNFSATLNRTDNMVYVCYSDGMTIGDMSKLNTESILCIWDAVKEDKEDKQNG</sequence>
<protein>
    <submittedName>
        <fullName evidence="1">Uncharacterized protein</fullName>
    </submittedName>
</protein>
<organism evidence="1">
    <name type="scientific">Bacillus phage Lurz2</name>
    <dbReference type="NCBI Taxonomy" id="1943562"/>
    <lineage>
        <taxon>Viruses</taxon>
        <taxon>Duplodnaviria</taxon>
        <taxon>Heunggongvirae</taxon>
        <taxon>Uroviricota</taxon>
        <taxon>Caudoviricetes</taxon>
        <taxon>Lambdavirus</taxon>
    </lineage>
</organism>
<dbReference type="EMBL" id="KX618230">
    <property type="protein sequence ID" value="AQN32159.1"/>
    <property type="molecule type" value="Genomic_DNA"/>
</dbReference>
<proteinExistence type="predicted"/>